<organism evidence="1 2">
    <name type="scientific">Salinirubellus salinus</name>
    <dbReference type="NCBI Taxonomy" id="1364945"/>
    <lineage>
        <taxon>Archaea</taxon>
        <taxon>Methanobacteriati</taxon>
        <taxon>Methanobacteriota</taxon>
        <taxon>Stenosarchaea group</taxon>
        <taxon>Halobacteria</taxon>
        <taxon>Halobacteriales</taxon>
        <taxon>Natronomonadaceae</taxon>
        <taxon>Salinirubellus</taxon>
    </lineage>
</organism>
<dbReference type="Proteomes" id="UP001057580">
    <property type="component" value="Chromosome"/>
</dbReference>
<gene>
    <name evidence="1" type="ORF">N0B31_01555</name>
</gene>
<name>A0A9E7UBD6_9EURY</name>
<dbReference type="AlphaFoldDB" id="A0A9E7UBD6"/>
<protein>
    <submittedName>
        <fullName evidence="1">Uncharacterized protein</fullName>
    </submittedName>
</protein>
<dbReference type="Pfam" id="PF24366">
    <property type="entry name" value="DUF7522"/>
    <property type="match status" value="1"/>
</dbReference>
<dbReference type="EMBL" id="CP104003">
    <property type="protein sequence ID" value="UWM54977.1"/>
    <property type="molecule type" value="Genomic_DNA"/>
</dbReference>
<accession>A0A9E7UBD6</accession>
<evidence type="ECO:0000313" key="2">
    <source>
        <dbReference type="Proteomes" id="UP001057580"/>
    </source>
</evidence>
<dbReference type="InterPro" id="IPR055944">
    <property type="entry name" value="DUF7522"/>
</dbReference>
<keyword evidence="2" id="KW-1185">Reference proteome</keyword>
<evidence type="ECO:0000313" key="1">
    <source>
        <dbReference type="EMBL" id="UWM54977.1"/>
    </source>
</evidence>
<dbReference type="RefSeq" id="WP_260594029.1">
    <property type="nucleotide sequence ID" value="NZ_CP104003.1"/>
</dbReference>
<sequence>MPIDIIRNWTRSEGQTPDYQALVAHLLDEHGDGLRWVACFDSERYSYNVEYIRDDLTTELTTHDLDVVIHRTVALFNRPYVEEVYTHLGDAQCLVLQHERATAVHIYLSDREGVVVKLRAGIPVTLPEFVDECLEALYGEAEDE</sequence>
<proteinExistence type="predicted"/>
<dbReference type="GeneID" id="74941067"/>
<dbReference type="KEGG" id="ssai:N0B31_01555"/>
<reference evidence="1" key="1">
    <citation type="submission" date="2022-09" db="EMBL/GenBank/DDBJ databases">
        <title>Diverse halophilic archaea isolated from saline environments.</title>
        <authorList>
            <person name="Cui H.-L."/>
        </authorList>
    </citation>
    <scope>NUCLEOTIDE SEQUENCE</scope>
    <source>
        <strain evidence="1">ZS-35-S2</strain>
    </source>
</reference>